<dbReference type="InterPro" id="IPR018211">
    <property type="entry name" value="ADH_Fe_CS"/>
</dbReference>
<dbReference type="GO" id="GO:0004022">
    <property type="term" value="F:alcohol dehydrogenase (NAD+) activity"/>
    <property type="evidence" value="ECO:0007669"/>
    <property type="project" value="TreeGrafter"/>
</dbReference>
<proteinExistence type="inferred from homology"/>
<sequence length="444" mass="48049">MVSFVKTSILLRVSNGARPVSAQQYHLGGEVTFTHRLYRLYHFGLRLAAALLPIRTPHVYAGQQAVSQWLCEVKKQNLRTLLVVSDPGIVALNLQQPIIAALHQQGVNTVLYSDVEANPGIPCIEQGVGCYQQHHCQGIIAIGGGSVMDCGKLIAARIARPSKSLQQMQGLFKVLRPLVPLYAVPTTAGTGSEVTVAAVVSDHQRQIKFAINDLSLVPKGVLLLPELTLGLSPQLSATTAIDALTHAIESYIGINATRFSKAKSVAATKLILSNLPLVYQQPNHIDARMHMLWAAFYAGQAFTRTSVGYVHAIAHQLGALYGIGHGLANALLLAPVLNAYGQRIDAQLSALAQQTLAANSDAQDMRAAIATLLHDCAIPNTIAQLRQEDIATIAKRAIAEAHPDYPVPCFFNQHDIETILYSLLPQQQHSKQTSEQQSLAGQYR</sequence>
<dbReference type="PROSITE" id="PS00060">
    <property type="entry name" value="ADH_IRON_2"/>
    <property type="match status" value="1"/>
</dbReference>
<comment type="cofactor">
    <cofactor evidence="1">
        <name>Fe cation</name>
        <dbReference type="ChEBI" id="CHEBI:24875"/>
    </cofactor>
</comment>
<protein>
    <submittedName>
        <fullName evidence="7">Alcohol dehydrogenase</fullName>
    </submittedName>
</protein>
<dbReference type="Gene3D" id="3.40.50.1970">
    <property type="match status" value="1"/>
</dbReference>
<accession>A0A5S3Z0R4</accession>
<dbReference type="PANTHER" id="PTHR11496">
    <property type="entry name" value="ALCOHOL DEHYDROGENASE"/>
    <property type="match status" value="1"/>
</dbReference>
<dbReference type="Gene3D" id="1.20.1090.10">
    <property type="entry name" value="Dehydroquinate synthase-like - alpha domain"/>
    <property type="match status" value="1"/>
</dbReference>
<reference evidence="8" key="2">
    <citation type="submission" date="2019-06" db="EMBL/GenBank/DDBJ databases">
        <title>Co-occurence of chitin degradation, pigmentation and bioactivity in marine Pseudoalteromonas.</title>
        <authorList>
            <person name="Sonnenschein E.C."/>
            <person name="Bech P.K."/>
        </authorList>
    </citation>
    <scope>NUCLEOTIDE SEQUENCE [LARGE SCALE GENOMIC DNA]</scope>
    <source>
        <strain evidence="8">S2897</strain>
    </source>
</reference>
<dbReference type="InterPro" id="IPR001670">
    <property type="entry name" value="ADH_Fe/GldA"/>
</dbReference>
<dbReference type="SUPFAM" id="SSF56796">
    <property type="entry name" value="Dehydroquinate synthase-like"/>
    <property type="match status" value="1"/>
</dbReference>
<evidence type="ECO:0000313" key="7">
    <source>
        <dbReference type="EMBL" id="TMP85854.1"/>
    </source>
</evidence>
<dbReference type="GO" id="GO:0046872">
    <property type="term" value="F:metal ion binding"/>
    <property type="evidence" value="ECO:0007669"/>
    <property type="project" value="InterPro"/>
</dbReference>
<dbReference type="Pfam" id="PF25137">
    <property type="entry name" value="ADH_Fe_C"/>
    <property type="match status" value="1"/>
</dbReference>
<keyword evidence="4" id="KW-0520">NAD</keyword>
<comment type="caution">
    <text evidence="7">The sequence shown here is derived from an EMBL/GenBank/DDBJ whole genome shotgun (WGS) entry which is preliminary data.</text>
</comment>
<dbReference type="Proteomes" id="UP000305874">
    <property type="component" value="Unassembled WGS sequence"/>
</dbReference>
<evidence type="ECO:0000256" key="1">
    <source>
        <dbReference type="ARBA" id="ARBA00001962"/>
    </source>
</evidence>
<dbReference type="CDD" id="cd08189">
    <property type="entry name" value="Fe-ADH-like"/>
    <property type="match status" value="1"/>
</dbReference>
<dbReference type="EMBL" id="PNCG01000017">
    <property type="protein sequence ID" value="TMP85854.1"/>
    <property type="molecule type" value="Genomic_DNA"/>
</dbReference>
<dbReference type="InterPro" id="IPR056798">
    <property type="entry name" value="ADH_Fe_C"/>
</dbReference>
<dbReference type="InterPro" id="IPR039697">
    <property type="entry name" value="Alcohol_dehydrogenase_Fe"/>
</dbReference>
<feature type="domain" description="Fe-containing alcohol dehydrogenase-like C-terminal" evidence="6">
    <location>
        <begin position="237"/>
        <end position="422"/>
    </location>
</feature>
<dbReference type="PANTHER" id="PTHR11496:SF102">
    <property type="entry name" value="ALCOHOL DEHYDROGENASE 4"/>
    <property type="match status" value="1"/>
</dbReference>
<dbReference type="Pfam" id="PF00465">
    <property type="entry name" value="Fe-ADH"/>
    <property type="match status" value="1"/>
</dbReference>
<feature type="domain" description="Alcohol dehydrogenase iron-type/glycerol dehydrogenase GldA" evidence="5">
    <location>
        <begin position="58"/>
        <end position="223"/>
    </location>
</feature>
<gene>
    <name evidence="7" type="ORF">CWC05_16065</name>
</gene>
<evidence type="ECO:0000256" key="4">
    <source>
        <dbReference type="ARBA" id="ARBA00023027"/>
    </source>
</evidence>
<evidence type="ECO:0000256" key="3">
    <source>
        <dbReference type="ARBA" id="ARBA00023002"/>
    </source>
</evidence>
<keyword evidence="3" id="KW-0560">Oxidoreductase</keyword>
<name>A0A5S3Z0R4_9GAMM</name>
<comment type="similarity">
    <text evidence="2">Belongs to the iron-containing alcohol dehydrogenase family.</text>
</comment>
<dbReference type="AlphaFoldDB" id="A0A5S3Z0R4"/>
<evidence type="ECO:0000259" key="5">
    <source>
        <dbReference type="Pfam" id="PF00465"/>
    </source>
</evidence>
<evidence type="ECO:0000259" key="6">
    <source>
        <dbReference type="Pfam" id="PF25137"/>
    </source>
</evidence>
<reference evidence="7 8" key="1">
    <citation type="submission" date="2017-12" db="EMBL/GenBank/DDBJ databases">
        <authorList>
            <person name="Paulsen S."/>
            <person name="Gram L.K."/>
        </authorList>
    </citation>
    <scope>NUCLEOTIDE SEQUENCE [LARGE SCALE GENOMIC DNA]</scope>
    <source>
        <strain evidence="7 8">S2897</strain>
    </source>
</reference>
<organism evidence="7 8">
    <name type="scientific">Pseudoalteromonas ruthenica</name>
    <dbReference type="NCBI Taxonomy" id="151081"/>
    <lineage>
        <taxon>Bacteria</taxon>
        <taxon>Pseudomonadati</taxon>
        <taxon>Pseudomonadota</taxon>
        <taxon>Gammaproteobacteria</taxon>
        <taxon>Alteromonadales</taxon>
        <taxon>Pseudoalteromonadaceae</taxon>
        <taxon>Pseudoalteromonas</taxon>
    </lineage>
</organism>
<evidence type="ECO:0000313" key="8">
    <source>
        <dbReference type="Proteomes" id="UP000305874"/>
    </source>
</evidence>
<evidence type="ECO:0000256" key="2">
    <source>
        <dbReference type="ARBA" id="ARBA00007358"/>
    </source>
</evidence>
<dbReference type="FunFam" id="3.40.50.1970:FF:000003">
    <property type="entry name" value="Alcohol dehydrogenase, iron-containing"/>
    <property type="match status" value="1"/>
</dbReference>